<dbReference type="EMBL" id="JBANAX010000260">
    <property type="protein sequence ID" value="KAL1216650.1"/>
    <property type="molecule type" value="Genomic_DNA"/>
</dbReference>
<gene>
    <name evidence="1" type="ORF">V5N11_029372</name>
</gene>
<dbReference type="AlphaFoldDB" id="A0ABD1BCK7"/>
<protein>
    <submittedName>
        <fullName evidence="1">F-box/kelch-repeat protein</fullName>
    </submittedName>
</protein>
<reference evidence="1 2" key="1">
    <citation type="submission" date="2024-04" db="EMBL/GenBank/DDBJ databases">
        <title>Genome assembly C_amara_ONT_v2.</title>
        <authorList>
            <person name="Yant L."/>
            <person name="Moore C."/>
            <person name="Slenker M."/>
        </authorList>
    </citation>
    <scope>NUCLEOTIDE SEQUENCE [LARGE SCALE GENOMIC DNA]</scope>
    <source>
        <tissue evidence="1">Leaf</tissue>
    </source>
</reference>
<organism evidence="1 2">
    <name type="scientific">Cardamine amara subsp. amara</name>
    <dbReference type="NCBI Taxonomy" id="228776"/>
    <lineage>
        <taxon>Eukaryota</taxon>
        <taxon>Viridiplantae</taxon>
        <taxon>Streptophyta</taxon>
        <taxon>Embryophyta</taxon>
        <taxon>Tracheophyta</taxon>
        <taxon>Spermatophyta</taxon>
        <taxon>Magnoliopsida</taxon>
        <taxon>eudicotyledons</taxon>
        <taxon>Gunneridae</taxon>
        <taxon>Pentapetalae</taxon>
        <taxon>rosids</taxon>
        <taxon>malvids</taxon>
        <taxon>Brassicales</taxon>
        <taxon>Brassicaceae</taxon>
        <taxon>Cardamineae</taxon>
        <taxon>Cardamine</taxon>
    </lineage>
</organism>
<sequence length="116" mass="13371">MGLDDSLKKSLSRSRLVHFDKLSEALWQKERLKLRFPRWARMIELLPGARLTNCGPNIVLLWDVLKGVHRETWCAELSFKRLGGEIWGNIEWSNALMTVDPLVDGYELLYSASVTL</sequence>
<accession>A0ABD1BCK7</accession>
<comment type="caution">
    <text evidence="1">The sequence shown here is derived from an EMBL/GenBank/DDBJ whole genome shotgun (WGS) entry which is preliminary data.</text>
</comment>
<evidence type="ECO:0000313" key="2">
    <source>
        <dbReference type="Proteomes" id="UP001558713"/>
    </source>
</evidence>
<dbReference type="Proteomes" id="UP001558713">
    <property type="component" value="Unassembled WGS sequence"/>
</dbReference>
<proteinExistence type="predicted"/>
<keyword evidence="2" id="KW-1185">Reference proteome</keyword>
<name>A0ABD1BCK7_CARAN</name>
<evidence type="ECO:0000313" key="1">
    <source>
        <dbReference type="EMBL" id="KAL1216650.1"/>
    </source>
</evidence>